<dbReference type="PROSITE" id="PS50886">
    <property type="entry name" value="TRBD"/>
    <property type="match status" value="1"/>
</dbReference>
<dbReference type="Pfam" id="PF01588">
    <property type="entry name" value="tRNA_bind"/>
    <property type="match status" value="1"/>
</dbReference>
<keyword evidence="1 3" id="KW-0820">tRNA-binding</keyword>
<evidence type="ECO:0000313" key="6">
    <source>
        <dbReference type="Proteomes" id="UP000254508"/>
    </source>
</evidence>
<dbReference type="AlphaFoldDB" id="A0A345YEI5"/>
<dbReference type="Gene3D" id="2.40.50.140">
    <property type="entry name" value="Nucleic acid-binding proteins"/>
    <property type="match status" value="1"/>
</dbReference>
<dbReference type="PANTHER" id="PTHR11586">
    <property type="entry name" value="TRNA-AMINOACYLATION COFACTOR ARC1 FAMILY MEMBER"/>
    <property type="match status" value="1"/>
</dbReference>
<protein>
    <submittedName>
        <fullName evidence="5">tRNA-binding protein</fullName>
    </submittedName>
</protein>
<accession>A0A345YEI5</accession>
<evidence type="ECO:0000256" key="2">
    <source>
        <dbReference type="ARBA" id="ARBA00022884"/>
    </source>
</evidence>
<gene>
    <name evidence="5" type="ORF">DVR09_08285</name>
</gene>
<dbReference type="PANTHER" id="PTHR11586:SF37">
    <property type="entry name" value="TRNA-BINDING DOMAIN-CONTAINING PROTEIN"/>
    <property type="match status" value="1"/>
</dbReference>
<dbReference type="NCBIfam" id="NF007494">
    <property type="entry name" value="PRK10089.1-3"/>
    <property type="match status" value="1"/>
</dbReference>
<keyword evidence="6" id="KW-1185">Reference proteome</keyword>
<reference evidence="6" key="1">
    <citation type="submission" date="2018-07" db="EMBL/GenBank/DDBJ databases">
        <title>Genome sequence of Erythrobacter strain YH-07, an antagonistic bacterium isolated from Yellow Sea.</title>
        <authorList>
            <person name="Tang T."/>
            <person name="Liu Q."/>
            <person name="Sun X."/>
        </authorList>
    </citation>
    <scope>NUCLEOTIDE SEQUENCE [LARGE SCALE GENOMIC DNA]</scope>
    <source>
        <strain evidence="6">YH-07</strain>
    </source>
</reference>
<dbReference type="EMBL" id="CP031357">
    <property type="protein sequence ID" value="AXK42337.1"/>
    <property type="molecule type" value="Genomic_DNA"/>
</dbReference>
<dbReference type="GO" id="GO:0000049">
    <property type="term" value="F:tRNA binding"/>
    <property type="evidence" value="ECO:0007669"/>
    <property type="project" value="UniProtKB-UniRule"/>
</dbReference>
<sequence length="123" mass="13200">MHLSHSPDAPAAEETDFATFLKADIRIGTVVSAEDFPEARKPAYKLVIDFGPVIGEKKSSAQITANYSADELVGRQVAAVVNFPPRQIGPLMSQVLTLGFADEAGEVVLFAPDKKVPDGSRLF</sequence>
<evidence type="ECO:0000256" key="1">
    <source>
        <dbReference type="ARBA" id="ARBA00022555"/>
    </source>
</evidence>
<dbReference type="Proteomes" id="UP000254508">
    <property type="component" value="Chromosome"/>
</dbReference>
<feature type="domain" description="TRNA-binding" evidence="4">
    <location>
        <begin position="19"/>
        <end position="123"/>
    </location>
</feature>
<keyword evidence="2 3" id="KW-0694">RNA-binding</keyword>
<organism evidence="5 6">
    <name type="scientific">Erythrobacter aureus</name>
    <dbReference type="NCBI Taxonomy" id="2182384"/>
    <lineage>
        <taxon>Bacteria</taxon>
        <taxon>Pseudomonadati</taxon>
        <taxon>Pseudomonadota</taxon>
        <taxon>Alphaproteobacteria</taxon>
        <taxon>Sphingomonadales</taxon>
        <taxon>Erythrobacteraceae</taxon>
        <taxon>Erythrobacter/Porphyrobacter group</taxon>
        <taxon>Erythrobacter</taxon>
    </lineage>
</organism>
<dbReference type="NCBIfam" id="NF007495">
    <property type="entry name" value="PRK10089.1-4"/>
    <property type="match status" value="1"/>
</dbReference>
<evidence type="ECO:0000313" key="5">
    <source>
        <dbReference type="EMBL" id="AXK42337.1"/>
    </source>
</evidence>
<evidence type="ECO:0000256" key="3">
    <source>
        <dbReference type="PROSITE-ProRule" id="PRU00209"/>
    </source>
</evidence>
<dbReference type="FunFam" id="2.40.50.140:FF:000165">
    <property type="entry name" value="Chaperone CsaA"/>
    <property type="match status" value="1"/>
</dbReference>
<dbReference type="SUPFAM" id="SSF50249">
    <property type="entry name" value="Nucleic acid-binding proteins"/>
    <property type="match status" value="1"/>
</dbReference>
<dbReference type="InterPro" id="IPR002547">
    <property type="entry name" value="tRNA-bd_dom"/>
</dbReference>
<dbReference type="OrthoDB" id="9794564at2"/>
<dbReference type="InterPro" id="IPR008231">
    <property type="entry name" value="CsaA"/>
</dbReference>
<name>A0A345YEI5_9SPHN</name>
<dbReference type="CDD" id="cd02798">
    <property type="entry name" value="tRNA_bind_CsaA"/>
    <property type="match status" value="1"/>
</dbReference>
<evidence type="ECO:0000259" key="4">
    <source>
        <dbReference type="PROSITE" id="PS50886"/>
    </source>
</evidence>
<proteinExistence type="predicted"/>
<dbReference type="NCBIfam" id="TIGR02222">
    <property type="entry name" value="chap_CsaA"/>
    <property type="match status" value="1"/>
</dbReference>
<dbReference type="RefSeq" id="WP_115416518.1">
    <property type="nucleotide sequence ID" value="NZ_CP031357.1"/>
</dbReference>
<dbReference type="InterPro" id="IPR012340">
    <property type="entry name" value="NA-bd_OB-fold"/>
</dbReference>
<dbReference type="InterPro" id="IPR051270">
    <property type="entry name" value="Tyrosine-tRNA_ligase_regulator"/>
</dbReference>
<dbReference type="KEGG" id="err:DVR09_08285"/>